<keyword evidence="4" id="KW-0808">Transferase</keyword>
<feature type="region of interest" description="Disordered" evidence="11">
    <location>
        <begin position="292"/>
        <end position="316"/>
    </location>
</feature>
<evidence type="ECO:0000256" key="5">
    <source>
        <dbReference type="ARBA" id="ARBA00022741"/>
    </source>
</evidence>
<keyword evidence="7" id="KW-0067">ATP-binding</keyword>
<evidence type="ECO:0000256" key="11">
    <source>
        <dbReference type="SAM" id="MobiDB-lite"/>
    </source>
</evidence>
<feature type="compositionally biased region" description="Basic and acidic residues" evidence="11">
    <location>
        <begin position="1"/>
        <end position="13"/>
    </location>
</feature>
<evidence type="ECO:0000256" key="6">
    <source>
        <dbReference type="ARBA" id="ARBA00022777"/>
    </source>
</evidence>
<feature type="region of interest" description="Disordered" evidence="11">
    <location>
        <begin position="329"/>
        <end position="383"/>
    </location>
</feature>
<feature type="region of interest" description="Disordered" evidence="11">
    <location>
        <begin position="133"/>
        <end position="157"/>
    </location>
</feature>
<dbReference type="GO" id="GO:0004712">
    <property type="term" value="F:protein serine/threonine/tyrosine kinase activity"/>
    <property type="evidence" value="ECO:0007669"/>
    <property type="project" value="UniProtKB-EC"/>
</dbReference>
<proteinExistence type="inferred from homology"/>
<dbReference type="InterPro" id="IPR011009">
    <property type="entry name" value="Kinase-like_dom_sf"/>
</dbReference>
<gene>
    <name evidence="13" type="ORF">ECRASSUSDP1_LOCUS25311</name>
</gene>
<evidence type="ECO:0000313" key="14">
    <source>
        <dbReference type="Proteomes" id="UP001295684"/>
    </source>
</evidence>
<dbReference type="PANTHER" id="PTHR24058:SF22">
    <property type="entry name" value="DUAL SPECIFICITY TYROSINE-PHOSPHORYLATION-REGULATED KINASE 4"/>
    <property type="match status" value="1"/>
</dbReference>
<dbReference type="PROSITE" id="PS50011">
    <property type="entry name" value="PROTEIN_KINASE_DOM"/>
    <property type="match status" value="1"/>
</dbReference>
<dbReference type="Proteomes" id="UP001295684">
    <property type="component" value="Unassembled WGS sequence"/>
</dbReference>
<dbReference type="Gene3D" id="3.30.10.30">
    <property type="entry name" value="DYRK"/>
    <property type="match status" value="1"/>
</dbReference>
<feature type="compositionally biased region" description="Basic residues" evidence="11">
    <location>
        <begin position="134"/>
        <end position="146"/>
    </location>
</feature>
<dbReference type="InterPro" id="IPR008271">
    <property type="entry name" value="Ser/Thr_kinase_AS"/>
</dbReference>
<dbReference type="CDD" id="cd14210">
    <property type="entry name" value="PKc_DYRK"/>
    <property type="match status" value="1"/>
</dbReference>
<feature type="compositionally biased region" description="Polar residues" evidence="11">
    <location>
        <begin position="439"/>
        <end position="455"/>
    </location>
</feature>
<dbReference type="AlphaFoldDB" id="A0AAD1Y361"/>
<dbReference type="Pfam" id="PF00069">
    <property type="entry name" value="Pkinase"/>
    <property type="match status" value="1"/>
</dbReference>
<dbReference type="GO" id="GO:0005524">
    <property type="term" value="F:ATP binding"/>
    <property type="evidence" value="ECO:0007669"/>
    <property type="project" value="UniProtKB-KW"/>
</dbReference>
<comment type="caution">
    <text evidence="13">The sequence shown here is derived from an EMBL/GenBank/DDBJ whole genome shotgun (WGS) entry which is preliminary data.</text>
</comment>
<evidence type="ECO:0000259" key="12">
    <source>
        <dbReference type="PROSITE" id="PS50011"/>
    </source>
</evidence>
<keyword evidence="14" id="KW-1185">Reference proteome</keyword>
<dbReference type="SMART" id="SM00220">
    <property type="entry name" value="S_TKc"/>
    <property type="match status" value="1"/>
</dbReference>
<protein>
    <recommendedName>
        <fullName evidence="2">dual-specificity kinase</fullName>
        <ecNumber evidence="2">2.7.12.1</ecNumber>
    </recommendedName>
</protein>
<dbReference type="GO" id="GO:0005737">
    <property type="term" value="C:cytoplasm"/>
    <property type="evidence" value="ECO:0007669"/>
    <property type="project" value="TreeGrafter"/>
</dbReference>
<evidence type="ECO:0000256" key="1">
    <source>
        <dbReference type="ARBA" id="ARBA00008867"/>
    </source>
</evidence>
<sequence>MDRRKPMSHRREVSQGNKPNCLSNDSRRPTHRKSAARNSMNWPTSRHCAETFRKNNPKELNTLRTSRKYRVNAIPTGTINLGAKISGLNLKPKVVADAKIFKIKDNSNSSIRKSYDNTNKNSSLRNLNTINSKKSMRSQHRRRRKSKGDDFSIQDKRKRDSRLYKKGFGGPAIKLNLNNTGVSLNPNALKNFKLPICDIPLSNKAKIVNDSLMNSINYKPVELGSTNFNIHNTVETVRGTSRKNKGKIMYSSRIKEDSKMMNSARVGKQIRLKKNLKRFSNNNRYKVTLPNGEEEYKAKSHSRNRSKRKEGNVNTSLVVNRTNVKNNFFKNDEKSLPQTSRVQGHRNGKSKLLNSLEVKPSTQKASEGGMRVKQFTTKESRKEVEITDNNLTESKSEAKTSRQKKPVLKTIDSSPVKKTININATNDLKKTLQQLKSCRSPNSTAFTNPQAPKTVQSEKPEFPLGPGKALKLFMNSMSDYEKGEILDYRQVYFLGLESKKIKATPKLKPNYGYDNDKGDYKTVLRDHIAYRYEVLEFLGKGSFGQALKCFDHKTSEYVCLKIIRNQEKFQYQASVEVKVLQHIKDCDPEDTTNCIKMKDYFVFRSHVCLVFELLSMNLYEFIKNTDFRGVSMGLIRRFAIQLLHSLKFIQEQEIIHCDLKPENILLKTPTKSGIKIIDFGSSCFMDEIVYTYIQSRFYRAPEIMLGIPYNAAIDMWSFGCIIAELYCGLPLFPGESEREQMSLLIEILDVPNDVVIAKSPYKHKFFDKQNKAYIMDDIKGEKKIPASKPLALMIECEDEHFLDFVERCLDWDPETRMTPDEALRHIWILEGLPQNVLYHHCKMYDIPDDVIPDYLLQDSPKRKVKKRRTKRYSAKHLSMTEILSNSCLSENKVSL</sequence>
<feature type="domain" description="Protein kinase" evidence="12">
    <location>
        <begin position="532"/>
        <end position="828"/>
    </location>
</feature>
<evidence type="ECO:0000256" key="9">
    <source>
        <dbReference type="ARBA" id="ARBA00049308"/>
    </source>
</evidence>
<dbReference type="InterPro" id="IPR050494">
    <property type="entry name" value="Ser_Thr_dual-spec_kinase"/>
</dbReference>
<dbReference type="EC" id="2.7.12.1" evidence="2"/>
<dbReference type="Gene3D" id="1.10.510.10">
    <property type="entry name" value="Transferase(Phosphotransferase) domain 1"/>
    <property type="match status" value="1"/>
</dbReference>
<feature type="region of interest" description="Disordered" evidence="11">
    <location>
        <begin position="439"/>
        <end position="461"/>
    </location>
</feature>
<comment type="catalytic activity">
    <reaction evidence="9">
        <text>L-threonyl-[protein] + ATP = O-phospho-L-threonyl-[protein] + ADP + H(+)</text>
        <dbReference type="Rhea" id="RHEA:46608"/>
        <dbReference type="Rhea" id="RHEA-COMP:11060"/>
        <dbReference type="Rhea" id="RHEA-COMP:11605"/>
        <dbReference type="ChEBI" id="CHEBI:15378"/>
        <dbReference type="ChEBI" id="CHEBI:30013"/>
        <dbReference type="ChEBI" id="CHEBI:30616"/>
        <dbReference type="ChEBI" id="CHEBI:61977"/>
        <dbReference type="ChEBI" id="CHEBI:456216"/>
        <dbReference type="EC" id="2.7.12.1"/>
    </reaction>
</comment>
<dbReference type="InterPro" id="IPR042521">
    <property type="entry name" value="DYRK"/>
</dbReference>
<accession>A0AAD1Y361</accession>
<dbReference type="Gene3D" id="3.30.200.20">
    <property type="entry name" value="Phosphorylase Kinase, domain 1"/>
    <property type="match status" value="1"/>
</dbReference>
<evidence type="ECO:0000256" key="4">
    <source>
        <dbReference type="ARBA" id="ARBA00022679"/>
    </source>
</evidence>
<dbReference type="PANTHER" id="PTHR24058">
    <property type="entry name" value="DUAL SPECIFICITY PROTEIN KINASE"/>
    <property type="match status" value="1"/>
</dbReference>
<comment type="catalytic activity">
    <reaction evidence="8">
        <text>L-seryl-[protein] + ATP = O-phospho-L-seryl-[protein] + ADP + H(+)</text>
        <dbReference type="Rhea" id="RHEA:17989"/>
        <dbReference type="Rhea" id="RHEA-COMP:9863"/>
        <dbReference type="Rhea" id="RHEA-COMP:11604"/>
        <dbReference type="ChEBI" id="CHEBI:15378"/>
        <dbReference type="ChEBI" id="CHEBI:29999"/>
        <dbReference type="ChEBI" id="CHEBI:30616"/>
        <dbReference type="ChEBI" id="CHEBI:83421"/>
        <dbReference type="ChEBI" id="CHEBI:456216"/>
        <dbReference type="EC" id="2.7.12.1"/>
    </reaction>
</comment>
<feature type="region of interest" description="Disordered" evidence="11">
    <location>
        <begin position="1"/>
        <end position="45"/>
    </location>
</feature>
<dbReference type="PROSITE" id="PS00108">
    <property type="entry name" value="PROTEIN_KINASE_ST"/>
    <property type="match status" value="1"/>
</dbReference>
<evidence type="ECO:0000256" key="8">
    <source>
        <dbReference type="ARBA" id="ARBA00049003"/>
    </source>
</evidence>
<feature type="compositionally biased region" description="Basic residues" evidence="11">
    <location>
        <begin position="299"/>
        <end position="308"/>
    </location>
</feature>
<evidence type="ECO:0000256" key="3">
    <source>
        <dbReference type="ARBA" id="ARBA00022527"/>
    </source>
</evidence>
<keyword evidence="6" id="KW-0418">Kinase</keyword>
<keyword evidence="5" id="KW-0547">Nucleotide-binding</keyword>
<dbReference type="SUPFAM" id="SSF56112">
    <property type="entry name" value="Protein kinase-like (PK-like)"/>
    <property type="match status" value="1"/>
</dbReference>
<feature type="compositionally biased region" description="Polar residues" evidence="11">
    <location>
        <begin position="14"/>
        <end position="24"/>
    </location>
</feature>
<dbReference type="EMBL" id="CAMPGE010026102">
    <property type="protein sequence ID" value="CAI2383799.1"/>
    <property type="molecule type" value="Genomic_DNA"/>
</dbReference>
<organism evidence="13 14">
    <name type="scientific">Euplotes crassus</name>
    <dbReference type="NCBI Taxonomy" id="5936"/>
    <lineage>
        <taxon>Eukaryota</taxon>
        <taxon>Sar</taxon>
        <taxon>Alveolata</taxon>
        <taxon>Ciliophora</taxon>
        <taxon>Intramacronucleata</taxon>
        <taxon>Spirotrichea</taxon>
        <taxon>Hypotrichia</taxon>
        <taxon>Euplotida</taxon>
        <taxon>Euplotidae</taxon>
        <taxon>Moneuplotes</taxon>
    </lineage>
</organism>
<comment type="similarity">
    <text evidence="1">Belongs to the protein kinase superfamily. CMGC Ser/Thr protein kinase family. MNB/DYRK subfamily.</text>
</comment>
<dbReference type="GO" id="GO:0005856">
    <property type="term" value="C:cytoskeleton"/>
    <property type="evidence" value="ECO:0007669"/>
    <property type="project" value="TreeGrafter"/>
</dbReference>
<name>A0AAD1Y361_EUPCR</name>
<evidence type="ECO:0000256" key="7">
    <source>
        <dbReference type="ARBA" id="ARBA00022840"/>
    </source>
</evidence>
<evidence type="ECO:0000256" key="10">
    <source>
        <dbReference type="ARBA" id="ARBA00051680"/>
    </source>
</evidence>
<dbReference type="GO" id="GO:0004674">
    <property type="term" value="F:protein serine/threonine kinase activity"/>
    <property type="evidence" value="ECO:0007669"/>
    <property type="project" value="UniProtKB-KW"/>
</dbReference>
<evidence type="ECO:0000313" key="13">
    <source>
        <dbReference type="EMBL" id="CAI2383799.1"/>
    </source>
</evidence>
<evidence type="ECO:0000256" key="2">
    <source>
        <dbReference type="ARBA" id="ARBA00013203"/>
    </source>
</evidence>
<dbReference type="InterPro" id="IPR000719">
    <property type="entry name" value="Prot_kinase_dom"/>
</dbReference>
<comment type="catalytic activity">
    <reaction evidence="10">
        <text>L-tyrosyl-[protein] + ATP = O-phospho-L-tyrosyl-[protein] + ADP + H(+)</text>
        <dbReference type="Rhea" id="RHEA:10596"/>
        <dbReference type="Rhea" id="RHEA-COMP:10136"/>
        <dbReference type="Rhea" id="RHEA-COMP:20101"/>
        <dbReference type="ChEBI" id="CHEBI:15378"/>
        <dbReference type="ChEBI" id="CHEBI:30616"/>
        <dbReference type="ChEBI" id="CHEBI:46858"/>
        <dbReference type="ChEBI" id="CHEBI:61978"/>
        <dbReference type="ChEBI" id="CHEBI:456216"/>
        <dbReference type="EC" id="2.7.12.1"/>
    </reaction>
</comment>
<feature type="compositionally biased region" description="Basic and acidic residues" evidence="11">
    <location>
        <begin position="147"/>
        <end position="157"/>
    </location>
</feature>
<reference evidence="13" key="1">
    <citation type="submission" date="2023-07" db="EMBL/GenBank/DDBJ databases">
        <authorList>
            <consortium name="AG Swart"/>
            <person name="Singh M."/>
            <person name="Singh A."/>
            <person name="Seah K."/>
            <person name="Emmerich C."/>
        </authorList>
    </citation>
    <scope>NUCLEOTIDE SEQUENCE</scope>
    <source>
        <strain evidence="13">DP1</strain>
    </source>
</reference>
<keyword evidence="3" id="KW-0723">Serine/threonine-protein kinase</keyword>